<sequence>MCKFLIRANTTEGNDIHEQKNLAIQPPGFKIHFEEAVQKALNEHMISKSDIAFYDFEHYEMKRIRKITKVYDNVLVNEIIIDNKNCLVVLKTESTHIKKEDTKEIRTNACSVNQGTIKQENSLYNKSACQSTISLGQVNQATVKEEQHTKTEKQSNYDEDKDLSNLSTDFQENNGLKRPSTTNYQDDYDISFPKKLRTSDNESDKVKTQKDI</sequence>
<dbReference type="Proteomes" id="UP000507470">
    <property type="component" value="Unassembled WGS sequence"/>
</dbReference>
<feature type="compositionally biased region" description="Polar residues" evidence="1">
    <location>
        <begin position="164"/>
        <end position="185"/>
    </location>
</feature>
<accession>A0A6J8DRR9</accession>
<protein>
    <submittedName>
        <fullName evidence="2">Uncharacterized protein</fullName>
    </submittedName>
</protein>
<feature type="region of interest" description="Disordered" evidence="1">
    <location>
        <begin position="143"/>
        <end position="212"/>
    </location>
</feature>
<dbReference type="EMBL" id="CACVKT020007840">
    <property type="protein sequence ID" value="CAC5411303.1"/>
    <property type="molecule type" value="Genomic_DNA"/>
</dbReference>
<dbReference type="OrthoDB" id="10397582at2759"/>
<evidence type="ECO:0000313" key="2">
    <source>
        <dbReference type="EMBL" id="CAC5411303.1"/>
    </source>
</evidence>
<proteinExistence type="predicted"/>
<evidence type="ECO:0000256" key="1">
    <source>
        <dbReference type="SAM" id="MobiDB-lite"/>
    </source>
</evidence>
<keyword evidence="3" id="KW-1185">Reference proteome</keyword>
<feature type="compositionally biased region" description="Basic and acidic residues" evidence="1">
    <location>
        <begin position="143"/>
        <end position="158"/>
    </location>
</feature>
<feature type="compositionally biased region" description="Basic and acidic residues" evidence="1">
    <location>
        <begin position="197"/>
        <end position="212"/>
    </location>
</feature>
<name>A0A6J8DRR9_MYTCO</name>
<reference evidence="2 3" key="1">
    <citation type="submission" date="2020-06" db="EMBL/GenBank/DDBJ databases">
        <authorList>
            <person name="Li R."/>
            <person name="Bekaert M."/>
        </authorList>
    </citation>
    <scope>NUCLEOTIDE SEQUENCE [LARGE SCALE GENOMIC DNA]</scope>
    <source>
        <strain evidence="3">wild</strain>
    </source>
</reference>
<evidence type="ECO:0000313" key="3">
    <source>
        <dbReference type="Proteomes" id="UP000507470"/>
    </source>
</evidence>
<organism evidence="2 3">
    <name type="scientific">Mytilus coruscus</name>
    <name type="common">Sea mussel</name>
    <dbReference type="NCBI Taxonomy" id="42192"/>
    <lineage>
        <taxon>Eukaryota</taxon>
        <taxon>Metazoa</taxon>
        <taxon>Spiralia</taxon>
        <taxon>Lophotrochozoa</taxon>
        <taxon>Mollusca</taxon>
        <taxon>Bivalvia</taxon>
        <taxon>Autobranchia</taxon>
        <taxon>Pteriomorphia</taxon>
        <taxon>Mytilida</taxon>
        <taxon>Mytiloidea</taxon>
        <taxon>Mytilidae</taxon>
        <taxon>Mytilinae</taxon>
        <taxon>Mytilus</taxon>
    </lineage>
</organism>
<dbReference type="AlphaFoldDB" id="A0A6J8DRR9"/>
<gene>
    <name evidence="2" type="ORF">MCOR_44412</name>
</gene>